<dbReference type="SUPFAM" id="SSF50993">
    <property type="entry name" value="Peptidase/esterase 'gauge' domain"/>
    <property type="match status" value="1"/>
</dbReference>
<dbReference type="Pfam" id="PF00326">
    <property type="entry name" value="Peptidase_S9"/>
    <property type="match status" value="1"/>
</dbReference>
<feature type="domain" description="Peptidase S9 prolyl oligopeptidase catalytic" evidence="4">
    <location>
        <begin position="484"/>
        <end position="686"/>
    </location>
</feature>
<dbReference type="PANTHER" id="PTHR42881">
    <property type="entry name" value="PROLYL ENDOPEPTIDASE"/>
    <property type="match status" value="1"/>
</dbReference>
<dbReference type="InterPro" id="IPR029058">
    <property type="entry name" value="AB_hydrolase_fold"/>
</dbReference>
<keyword evidence="2" id="KW-0378">Hydrolase</keyword>
<evidence type="ECO:0000256" key="1">
    <source>
        <dbReference type="ARBA" id="ARBA00022670"/>
    </source>
</evidence>
<keyword evidence="1" id="KW-0645">Protease</keyword>
<dbReference type="InterPro" id="IPR001375">
    <property type="entry name" value="Peptidase_S9_cat"/>
</dbReference>
<dbReference type="InterPro" id="IPR002470">
    <property type="entry name" value="Peptidase_S9A"/>
</dbReference>
<reference evidence="6 7" key="1">
    <citation type="journal article" date="2014" name="Int. J. Syst. Evol. Microbiol.">
        <title>Complete genome sequence of Corynebacterium casei LMG S-19264T (=DSM 44701T), isolated from a smear-ripened cheese.</title>
        <authorList>
            <consortium name="US DOE Joint Genome Institute (JGI-PGF)"/>
            <person name="Walter F."/>
            <person name="Albersmeier A."/>
            <person name="Kalinowski J."/>
            <person name="Ruckert C."/>
        </authorList>
    </citation>
    <scope>NUCLEOTIDE SEQUENCE [LARGE SCALE GENOMIC DNA]</scope>
    <source>
        <strain evidence="6 7">CGMCC 1.15358</strain>
    </source>
</reference>
<keyword evidence="7" id="KW-1185">Reference proteome</keyword>
<evidence type="ECO:0000259" key="4">
    <source>
        <dbReference type="Pfam" id="PF00326"/>
    </source>
</evidence>
<evidence type="ECO:0000313" key="6">
    <source>
        <dbReference type="EMBL" id="GGD54007.1"/>
    </source>
</evidence>
<keyword evidence="3" id="KW-0720">Serine protease</keyword>
<dbReference type="InterPro" id="IPR051167">
    <property type="entry name" value="Prolyl_oligopep/macrocyclase"/>
</dbReference>
<dbReference type="Gene3D" id="2.130.10.120">
    <property type="entry name" value="Prolyl oligopeptidase, N-terminal domain"/>
    <property type="match status" value="1"/>
</dbReference>
<gene>
    <name evidence="6" type="ORF">GCM10010989_30230</name>
</gene>
<dbReference type="Gene3D" id="3.40.50.1820">
    <property type="entry name" value="alpha/beta hydrolase"/>
    <property type="match status" value="1"/>
</dbReference>
<evidence type="ECO:0000256" key="2">
    <source>
        <dbReference type="ARBA" id="ARBA00022801"/>
    </source>
</evidence>
<dbReference type="PRINTS" id="PR00862">
    <property type="entry name" value="PROLIGOPTASE"/>
</dbReference>
<dbReference type="InterPro" id="IPR023302">
    <property type="entry name" value="Pept_S9A_N"/>
</dbReference>
<dbReference type="PANTHER" id="PTHR42881:SF13">
    <property type="entry name" value="PROLYL ENDOPEPTIDASE"/>
    <property type="match status" value="1"/>
</dbReference>
<comment type="caution">
    <text evidence="6">The sequence shown here is derived from an EMBL/GenBank/DDBJ whole genome shotgun (WGS) entry which is preliminary data.</text>
</comment>
<name>A0A916YNU2_9SPHN</name>
<dbReference type="GO" id="GO:0070012">
    <property type="term" value="F:oligopeptidase activity"/>
    <property type="evidence" value="ECO:0007669"/>
    <property type="project" value="TreeGrafter"/>
</dbReference>
<dbReference type="Pfam" id="PF02897">
    <property type="entry name" value="Peptidase_S9_N"/>
    <property type="match status" value="1"/>
</dbReference>
<evidence type="ECO:0000259" key="5">
    <source>
        <dbReference type="Pfam" id="PF02897"/>
    </source>
</evidence>
<sequence length="689" mass="75373">MTQIPSSLALPEDPYLWLEDTYSQRALDWVEAENAASAARLEAEPTYQAAYDEAFAIVSSEDRIPMPAFRKGMLYNFWKDADHLRGIWRRTTLESYRTGNAEWETILDIDALGEKEGRSWVYKGVSCLRPEERLCLIELSDGGEDAVEIREFDLETKSFVEGGFFVPKGKSDATWVDEDTIYLSADFAGDGFDLTSSGYPIVVKRLKRGQPLSEAIEIYRGKKEDVASSAAVIRDSSGNVLQMIVRATDFWNREFGLIDGDTVTPLALPSQASPLGLIENRLVVRLSQDWAVGGETYDAGSLVSFDAAALKADPANLSPTLVWAPGQSEAYESATMTANRLVVSALDNVSGRILSFAPAADGGWTKSTVDLPANMTLALVSGDEDSDRFFLNVEGFTTPNALYLADAATGKAKVLRSMPAKFDASDLVVEQKWAASTDGTKIPYFLVHKRDVKMDGTTPTLLYGYGGFQVSMTPGYSAIIGKLWLEKGGAYALSNIRGGGEFGPAWHKAGLETKRQIIYDDFAAIAEDLIASGLTSREHLGMMGGSNGGLLTGVEMTQRPDLWNAAVIQVPLLDMIGISRIGAGASWQGEYGNVNTDPEALAFWLERSPYHALKAGTDYPVPFIYSSTKDDRTGSAHARKFAARMKELGLPYEYFEQIEGGHAAGADPRQEARSWALTYTYLTRQLMGE</sequence>
<evidence type="ECO:0000313" key="7">
    <source>
        <dbReference type="Proteomes" id="UP000598997"/>
    </source>
</evidence>
<organism evidence="6 7">
    <name type="scientific">Croceicoccus pelagius</name>
    <dbReference type="NCBI Taxonomy" id="1703341"/>
    <lineage>
        <taxon>Bacteria</taxon>
        <taxon>Pseudomonadati</taxon>
        <taxon>Pseudomonadota</taxon>
        <taxon>Alphaproteobacteria</taxon>
        <taxon>Sphingomonadales</taxon>
        <taxon>Erythrobacteraceae</taxon>
        <taxon>Croceicoccus</taxon>
    </lineage>
</organism>
<dbReference type="GO" id="GO:0005829">
    <property type="term" value="C:cytosol"/>
    <property type="evidence" value="ECO:0007669"/>
    <property type="project" value="TreeGrafter"/>
</dbReference>
<dbReference type="GO" id="GO:0004252">
    <property type="term" value="F:serine-type endopeptidase activity"/>
    <property type="evidence" value="ECO:0007669"/>
    <property type="project" value="InterPro"/>
</dbReference>
<dbReference type="GO" id="GO:0006508">
    <property type="term" value="P:proteolysis"/>
    <property type="evidence" value="ECO:0007669"/>
    <property type="project" value="UniProtKB-KW"/>
</dbReference>
<evidence type="ECO:0000256" key="3">
    <source>
        <dbReference type="ARBA" id="ARBA00022825"/>
    </source>
</evidence>
<feature type="domain" description="Peptidase S9A N-terminal" evidence="5">
    <location>
        <begin position="12"/>
        <end position="416"/>
    </location>
</feature>
<dbReference type="AlphaFoldDB" id="A0A916YNU2"/>
<proteinExistence type="predicted"/>
<accession>A0A916YNU2</accession>
<dbReference type="Proteomes" id="UP000598997">
    <property type="component" value="Unassembled WGS sequence"/>
</dbReference>
<protein>
    <submittedName>
        <fullName evidence="6">Peptidase y4nA</fullName>
    </submittedName>
</protein>
<dbReference type="SUPFAM" id="SSF53474">
    <property type="entry name" value="alpha/beta-Hydrolases"/>
    <property type="match status" value="1"/>
</dbReference>
<dbReference type="EMBL" id="BMIO01000017">
    <property type="protein sequence ID" value="GGD54007.1"/>
    <property type="molecule type" value="Genomic_DNA"/>
</dbReference>